<accession>A0A9X7KYD1</accession>
<sequence length="275" mass="30683">MDVTKMMHMLPESTHTHLFLLLEGGAQTSDAFQAFYNEHASSLYSLYLHPQLAEFRNYGPWLFALENKEALQRYIYSMPGLVAVIASSRSGCALAVQLSAACTIISPDGSAALVRFYTRDAMNLLTSCNDREWHSMLFRGVSHWWTSGENGLHPVDIPPSRVINARDSTIRLNKEEWLYIADEPVVTSVLTAWQKLPSSKHFSPCAQRDMVKKALSKACEAKMKAGTEQKLYALFYLTGGKKLVESGVIQSALEDVAQGKVSLEQVLKNNIQHQG</sequence>
<gene>
    <name evidence="2" type="ORF">DL189_22045</name>
</gene>
<name>A0A9X7KYD1_9ENTR</name>
<dbReference type="Proteomes" id="UP000246375">
    <property type="component" value="Unassembled WGS sequence"/>
</dbReference>
<dbReference type="EMBL" id="QHMI01000028">
    <property type="protein sequence ID" value="PXB35595.1"/>
    <property type="molecule type" value="Genomic_DNA"/>
</dbReference>
<organism evidence="2 3">
    <name type="scientific">Enterobacter hormaechei</name>
    <dbReference type="NCBI Taxonomy" id="158836"/>
    <lineage>
        <taxon>Bacteria</taxon>
        <taxon>Pseudomonadati</taxon>
        <taxon>Pseudomonadota</taxon>
        <taxon>Gammaproteobacteria</taxon>
        <taxon>Enterobacterales</taxon>
        <taxon>Enterobacteriaceae</taxon>
        <taxon>Enterobacter</taxon>
        <taxon>Enterobacter cloacae complex</taxon>
    </lineage>
</organism>
<evidence type="ECO:0000259" key="1">
    <source>
        <dbReference type="Pfam" id="PF13503"/>
    </source>
</evidence>
<reference evidence="2 3" key="1">
    <citation type="submission" date="2018-05" db="EMBL/GenBank/DDBJ databases">
        <title>Evaluation of testing and processing parameters for the GenePOC Carba assay.</title>
        <authorList>
            <person name="Walsh T.R."/>
        </authorList>
    </citation>
    <scope>NUCLEOTIDE SEQUENCE [LARGE SCALE GENOMIC DNA]</scope>
    <source>
        <strain evidence="2 3">PECIMP</strain>
    </source>
</reference>
<dbReference type="InterPro" id="IPR025391">
    <property type="entry name" value="DUF4123"/>
</dbReference>
<evidence type="ECO:0000313" key="2">
    <source>
        <dbReference type="EMBL" id="PXB35595.1"/>
    </source>
</evidence>
<evidence type="ECO:0000313" key="3">
    <source>
        <dbReference type="Proteomes" id="UP000246375"/>
    </source>
</evidence>
<dbReference type="AlphaFoldDB" id="A0A9X7KYD1"/>
<dbReference type="RefSeq" id="WP_058677490.1">
    <property type="nucleotide sequence ID" value="NZ_CAIZVC010000033.1"/>
</dbReference>
<proteinExistence type="predicted"/>
<dbReference type="Pfam" id="PF13503">
    <property type="entry name" value="DUF4123"/>
    <property type="match status" value="1"/>
</dbReference>
<feature type="domain" description="DUF4123" evidence="1">
    <location>
        <begin position="18"/>
        <end position="134"/>
    </location>
</feature>
<comment type="caution">
    <text evidence="2">The sequence shown here is derived from an EMBL/GenBank/DDBJ whole genome shotgun (WGS) entry which is preliminary data.</text>
</comment>
<protein>
    <submittedName>
        <fullName evidence="2">DUF4123 domain-containing protein</fullName>
    </submittedName>
</protein>